<reference evidence="2" key="2">
    <citation type="submission" date="2015-11" db="EMBL/GenBank/DDBJ databases">
        <authorList>
            <person name="Zhang Y."/>
            <person name="Guo Z."/>
        </authorList>
    </citation>
    <scope>NUCLEOTIDE SEQUENCE</scope>
</reference>
<sequence length="253" mass="28662">MNLTLGIITVIYRSLSLIFVLNFVMTFCYSQMGYSTQRSPFDINIKQITDTHTQASAMNIAKVELPENTRFLWYYSPTKDPIAWMLEGVGESLVFNHSKAEGNGLLNLTVIYPNGARESIARSLWEHEELEVNAFANEVLLDRGLRDYKVALSEGDNFAFKCVFRGSLTNLKIILPDAMECKDQFLDATAESISVCCTNLRFRKGQYGCEGQSEERRLLSTVYLYGNAASPLIKCTWIQMTLIPLAVLTWHII</sequence>
<organism evidence="2 3">
    <name type="scientific">Echinococcus multilocularis</name>
    <name type="common">Fox tapeworm</name>
    <dbReference type="NCBI Taxonomy" id="6211"/>
    <lineage>
        <taxon>Eukaryota</taxon>
        <taxon>Metazoa</taxon>
        <taxon>Spiralia</taxon>
        <taxon>Lophotrochozoa</taxon>
        <taxon>Platyhelminthes</taxon>
        <taxon>Cestoda</taxon>
        <taxon>Eucestoda</taxon>
        <taxon>Cyclophyllidea</taxon>
        <taxon>Taeniidae</taxon>
        <taxon>Echinococcus</taxon>
    </lineage>
</organism>
<keyword evidence="1" id="KW-0812">Transmembrane</keyword>
<dbReference type="OrthoDB" id="6251872at2759"/>
<reference evidence="2" key="1">
    <citation type="journal article" date="2013" name="Nature">
        <title>The genomes of four tapeworm species reveal adaptations to parasitism.</title>
        <authorList>
            <person name="Tsai I.J."/>
            <person name="Zarowiecki M."/>
            <person name="Holroyd N."/>
            <person name="Garciarrubio A."/>
            <person name="Sanchez-Flores A."/>
            <person name="Brooks K.L."/>
            <person name="Tracey A."/>
            <person name="Bobes R.J."/>
            <person name="Fragoso G."/>
            <person name="Sciutto E."/>
            <person name="Aslett M."/>
            <person name="Beasley H."/>
            <person name="Bennett H.M."/>
            <person name="Cai J."/>
            <person name="Camicia F."/>
            <person name="Clark R."/>
            <person name="Cucher M."/>
            <person name="De Silva N."/>
            <person name="Day T.A."/>
            <person name="Deplazes P."/>
            <person name="Estrada K."/>
            <person name="Fernandez C."/>
            <person name="Holland P.W."/>
            <person name="Hou J."/>
            <person name="Hu S."/>
            <person name="Huckvale T."/>
            <person name="Hung S.S."/>
            <person name="Kamenetzky L."/>
            <person name="Keane J.A."/>
            <person name="Kiss F."/>
            <person name="Koziol U."/>
            <person name="Lambert O."/>
            <person name="Liu K."/>
            <person name="Luo X."/>
            <person name="Luo Y."/>
            <person name="Macchiaroli N."/>
            <person name="Nichol S."/>
            <person name="Paps J."/>
            <person name="Parkinson J."/>
            <person name="Pouchkina-Stantcheva N."/>
            <person name="Riddiford N."/>
            <person name="Rosenzvit M."/>
            <person name="Salinas G."/>
            <person name="Wasmuth J.D."/>
            <person name="Zamanian M."/>
            <person name="Zheng Y."/>
            <person name="Cai X."/>
            <person name="Soberon X."/>
            <person name="Olson P.D."/>
            <person name="Laclette J.P."/>
            <person name="Brehm K."/>
            <person name="Berriman M."/>
            <person name="Garciarrubio A."/>
            <person name="Bobes R.J."/>
            <person name="Fragoso G."/>
            <person name="Sanchez-Flores A."/>
            <person name="Estrada K."/>
            <person name="Cevallos M.A."/>
            <person name="Morett E."/>
            <person name="Gonzalez V."/>
            <person name="Portillo T."/>
            <person name="Ochoa-Leyva A."/>
            <person name="Jose M.V."/>
            <person name="Sciutto E."/>
            <person name="Landa A."/>
            <person name="Jimenez L."/>
            <person name="Valdes V."/>
            <person name="Carrero J.C."/>
            <person name="Larralde C."/>
            <person name="Morales-Montor J."/>
            <person name="Limon-Lason J."/>
            <person name="Soberon X."/>
            <person name="Laclette J.P."/>
        </authorList>
    </citation>
    <scope>NUCLEOTIDE SEQUENCE [LARGE SCALE GENOMIC DNA]</scope>
</reference>
<dbReference type="AlphaFoldDB" id="A0A068YE70"/>
<gene>
    <name evidence="2" type="ORF">EmuJ_000824800</name>
</gene>
<proteinExistence type="predicted"/>
<keyword evidence="1" id="KW-0472">Membrane</keyword>
<evidence type="ECO:0000313" key="2">
    <source>
        <dbReference type="EMBL" id="CDS40652.1"/>
    </source>
</evidence>
<dbReference type="Proteomes" id="UP000017246">
    <property type="component" value="Unassembled WGS sequence"/>
</dbReference>
<accession>A0A068YE70</accession>
<keyword evidence="3" id="KW-1185">Reference proteome</keyword>
<dbReference type="OMA" id="DAMECKD"/>
<name>A0A068YE70_ECHMU</name>
<evidence type="ECO:0000256" key="1">
    <source>
        <dbReference type="SAM" id="Phobius"/>
    </source>
</evidence>
<dbReference type="EMBL" id="LN902841">
    <property type="protein sequence ID" value="CDS40652.1"/>
    <property type="molecule type" value="Genomic_DNA"/>
</dbReference>
<keyword evidence="1" id="KW-1133">Transmembrane helix</keyword>
<evidence type="ECO:0000313" key="3">
    <source>
        <dbReference type="Proteomes" id="UP000017246"/>
    </source>
</evidence>
<feature type="transmembrane region" description="Helical" evidence="1">
    <location>
        <begin position="6"/>
        <end position="29"/>
    </location>
</feature>
<protein>
    <submittedName>
        <fullName evidence="2">Uncharacterized protein</fullName>
    </submittedName>
</protein>